<keyword evidence="2" id="KW-1185">Reference proteome</keyword>
<evidence type="ECO:0000313" key="2">
    <source>
        <dbReference type="Proteomes" id="UP000886520"/>
    </source>
</evidence>
<dbReference type="AlphaFoldDB" id="A0A9D4UCX6"/>
<proteinExistence type="predicted"/>
<accession>A0A9D4UCX6</accession>
<sequence length="92" mass="11254">MDMDIRCDLAANHWVSQVVDVAQPTTFPFNRLTFPLYSLLHHHRRLRHYFSSLTRIRLRPPAYPFRGWVRRRLYARERNTLSRTRLAETRFQ</sequence>
<name>A0A9D4UCX6_ADICA</name>
<organism evidence="1 2">
    <name type="scientific">Adiantum capillus-veneris</name>
    <name type="common">Maidenhair fern</name>
    <dbReference type="NCBI Taxonomy" id="13818"/>
    <lineage>
        <taxon>Eukaryota</taxon>
        <taxon>Viridiplantae</taxon>
        <taxon>Streptophyta</taxon>
        <taxon>Embryophyta</taxon>
        <taxon>Tracheophyta</taxon>
        <taxon>Polypodiopsida</taxon>
        <taxon>Polypodiidae</taxon>
        <taxon>Polypodiales</taxon>
        <taxon>Pteridineae</taxon>
        <taxon>Pteridaceae</taxon>
        <taxon>Vittarioideae</taxon>
        <taxon>Adiantum</taxon>
    </lineage>
</organism>
<protein>
    <submittedName>
        <fullName evidence="1">Uncharacterized protein</fullName>
    </submittedName>
</protein>
<dbReference type="Proteomes" id="UP000886520">
    <property type="component" value="Chromosome 19"/>
</dbReference>
<gene>
    <name evidence="1" type="ORF">GOP47_0019903</name>
</gene>
<reference evidence="1" key="1">
    <citation type="submission" date="2021-01" db="EMBL/GenBank/DDBJ databases">
        <title>Adiantum capillus-veneris genome.</title>
        <authorList>
            <person name="Fang Y."/>
            <person name="Liao Q."/>
        </authorList>
    </citation>
    <scope>NUCLEOTIDE SEQUENCE</scope>
    <source>
        <strain evidence="1">H3</strain>
        <tissue evidence="1">Leaf</tissue>
    </source>
</reference>
<evidence type="ECO:0000313" key="1">
    <source>
        <dbReference type="EMBL" id="KAI5065208.1"/>
    </source>
</evidence>
<dbReference type="EMBL" id="JABFUD020000019">
    <property type="protein sequence ID" value="KAI5065208.1"/>
    <property type="molecule type" value="Genomic_DNA"/>
</dbReference>
<comment type="caution">
    <text evidence="1">The sequence shown here is derived from an EMBL/GenBank/DDBJ whole genome shotgun (WGS) entry which is preliminary data.</text>
</comment>